<evidence type="ECO:0000256" key="2">
    <source>
        <dbReference type="ARBA" id="ARBA00023015"/>
    </source>
</evidence>
<comment type="subcellular location">
    <subcellularLocation>
        <location evidence="6">Cytoplasm</location>
    </subcellularLocation>
</comment>
<evidence type="ECO:0000256" key="1">
    <source>
        <dbReference type="ARBA" id="ARBA00022490"/>
    </source>
</evidence>
<comment type="function">
    <text evidence="6">Sigma factors are initiation factors that promote the attachment of RNA polymerase to specific initiation sites and are then released.</text>
</comment>
<organism evidence="7 8">
    <name type="scientific">Alkalibacter saccharofermentans DSM 14828</name>
    <dbReference type="NCBI Taxonomy" id="1120975"/>
    <lineage>
        <taxon>Bacteria</taxon>
        <taxon>Bacillati</taxon>
        <taxon>Bacillota</taxon>
        <taxon>Clostridia</taxon>
        <taxon>Eubacteriales</taxon>
        <taxon>Eubacteriaceae</taxon>
        <taxon>Alkalibacter</taxon>
    </lineage>
</organism>
<dbReference type="Gene3D" id="1.10.1740.10">
    <property type="match status" value="1"/>
</dbReference>
<reference evidence="7 8" key="1">
    <citation type="submission" date="2016-11" db="EMBL/GenBank/DDBJ databases">
        <authorList>
            <person name="Jaros S."/>
            <person name="Januszkiewicz K."/>
            <person name="Wedrychowicz H."/>
        </authorList>
    </citation>
    <scope>NUCLEOTIDE SEQUENCE [LARGE SCALE GENOMIC DNA]</scope>
    <source>
        <strain evidence="7 8">DSM 14828</strain>
    </source>
</reference>
<protein>
    <recommendedName>
        <fullName evidence="6">RNA polymerase sigma factor SigI</fullName>
    </recommendedName>
</protein>
<dbReference type="Proteomes" id="UP000184251">
    <property type="component" value="Unassembled WGS sequence"/>
</dbReference>
<keyword evidence="4 6" id="KW-0238">DNA-binding</keyword>
<evidence type="ECO:0000256" key="4">
    <source>
        <dbReference type="ARBA" id="ARBA00023125"/>
    </source>
</evidence>
<dbReference type="SUPFAM" id="SSF88946">
    <property type="entry name" value="Sigma2 domain of RNA polymerase sigma factors"/>
    <property type="match status" value="1"/>
</dbReference>
<evidence type="ECO:0000256" key="3">
    <source>
        <dbReference type="ARBA" id="ARBA00023082"/>
    </source>
</evidence>
<dbReference type="AlphaFoldDB" id="A0A1M4UU56"/>
<evidence type="ECO:0000256" key="6">
    <source>
        <dbReference type="HAMAP-Rule" id="MF_02064"/>
    </source>
</evidence>
<comment type="similarity">
    <text evidence="6">Belongs to the sigma-70 factor family. SigI subfamily.</text>
</comment>
<dbReference type="HAMAP" id="MF_02064">
    <property type="entry name" value="Sigma70_SigI"/>
    <property type="match status" value="1"/>
</dbReference>
<dbReference type="InterPro" id="IPR013325">
    <property type="entry name" value="RNA_pol_sigma_r2"/>
</dbReference>
<dbReference type="EMBL" id="FQTU01000004">
    <property type="protein sequence ID" value="SHE60215.1"/>
    <property type="molecule type" value="Genomic_DNA"/>
</dbReference>
<sequence>MAVKAARDDEILYMFIEKHEFFILKTASKTAKHYISKKDDEWSVALVAFSDAIKKYDYERGSFISFAELLIHRNLVDYYRSQGRHSLESQDEGIEDKAVIESKDNNLKWEIEALTQVLKEYRFTFMDLADCSPKAAKTKEACAKAVSYILDNPILVKEMRALKRLPTKIIEKNSKVPRKILERHRKYIIAAVEILYGDYPYLSEYLVYIKEGMK</sequence>
<proteinExistence type="inferred from homology"/>
<accession>A0A1M4UU56</accession>
<evidence type="ECO:0000256" key="5">
    <source>
        <dbReference type="ARBA" id="ARBA00023163"/>
    </source>
</evidence>
<keyword evidence="8" id="KW-1185">Reference proteome</keyword>
<dbReference type="GO" id="GO:0006352">
    <property type="term" value="P:DNA-templated transcription initiation"/>
    <property type="evidence" value="ECO:0007669"/>
    <property type="project" value="UniProtKB-UniRule"/>
</dbReference>
<dbReference type="STRING" id="1120975.SAMN02746064_00826"/>
<keyword evidence="3 6" id="KW-0731">Sigma factor</keyword>
<dbReference type="PIRSF" id="PIRSF038953">
    <property type="entry name" value="SigI"/>
    <property type="match status" value="1"/>
</dbReference>
<comment type="activity regulation">
    <text evidence="6">Negatively regulated by the anti-sigma-I factor RsgI.</text>
</comment>
<gene>
    <name evidence="6" type="primary">sigI</name>
    <name evidence="7" type="ORF">SAMN02746064_00826</name>
</gene>
<keyword evidence="2 6" id="KW-0805">Transcription regulation</keyword>
<keyword evidence="5 6" id="KW-0804">Transcription</keyword>
<keyword evidence="6" id="KW-0346">Stress response</keyword>
<feature type="DNA-binding region" description="H-T-H motif" evidence="6">
    <location>
        <begin position="167"/>
        <end position="186"/>
    </location>
</feature>
<name>A0A1M4UU56_9FIRM</name>
<dbReference type="GO" id="GO:0016987">
    <property type="term" value="F:sigma factor activity"/>
    <property type="evidence" value="ECO:0007669"/>
    <property type="project" value="UniProtKB-UniRule"/>
</dbReference>
<evidence type="ECO:0000313" key="7">
    <source>
        <dbReference type="EMBL" id="SHE60215.1"/>
    </source>
</evidence>
<dbReference type="GO" id="GO:0005737">
    <property type="term" value="C:cytoplasm"/>
    <property type="evidence" value="ECO:0007669"/>
    <property type="project" value="UniProtKB-SubCell"/>
</dbReference>
<dbReference type="GO" id="GO:0003677">
    <property type="term" value="F:DNA binding"/>
    <property type="evidence" value="ECO:0007669"/>
    <property type="project" value="UniProtKB-UniRule"/>
</dbReference>
<comment type="subunit">
    <text evidence="6">Interacts with RsgI.</text>
</comment>
<dbReference type="InterPro" id="IPR014244">
    <property type="entry name" value="RNA_pol_sigma-I"/>
</dbReference>
<feature type="short sequence motif" description="Polymerase core binding" evidence="6">
    <location>
        <begin position="40"/>
        <end position="53"/>
    </location>
</feature>
<evidence type="ECO:0000313" key="8">
    <source>
        <dbReference type="Proteomes" id="UP000184251"/>
    </source>
</evidence>
<keyword evidence="1 6" id="KW-0963">Cytoplasm</keyword>